<dbReference type="PRINTS" id="PR00625">
    <property type="entry name" value="JDOMAIN"/>
</dbReference>
<dbReference type="GO" id="GO:0051087">
    <property type="term" value="F:protein-folding chaperone binding"/>
    <property type="evidence" value="ECO:0007669"/>
    <property type="project" value="TreeGrafter"/>
</dbReference>
<dbReference type="Gene3D" id="1.10.287.110">
    <property type="entry name" value="DnaJ domain"/>
    <property type="match status" value="1"/>
</dbReference>
<comment type="subunit">
    <text evidence="5">Interacts with HSPA5/BiP; interaction is direct. Interacts with ERN1/IRE1 (via the luminal region). Interacts with DERL1.</text>
</comment>
<dbReference type="PANTHER" id="PTHR44360">
    <property type="entry name" value="DNAJ HOMOLOG SUBFAMILY B MEMBER 9"/>
    <property type="match status" value="1"/>
</dbReference>
<dbReference type="PROSITE" id="PS50076">
    <property type="entry name" value="DNAJ_2"/>
    <property type="match status" value="1"/>
</dbReference>
<accession>A0A673BTF6</accession>
<keyword evidence="8" id="KW-1185">Reference proteome</keyword>
<keyword evidence="1" id="KW-0143">Chaperone</keyword>
<evidence type="ECO:0000256" key="5">
    <source>
        <dbReference type="ARBA" id="ARBA00046365"/>
    </source>
</evidence>
<proteinExistence type="predicted"/>
<dbReference type="CDD" id="cd06257">
    <property type="entry name" value="DnaJ"/>
    <property type="match status" value="1"/>
</dbReference>
<dbReference type="SUPFAM" id="SSF46565">
    <property type="entry name" value="Chaperone J-domain"/>
    <property type="match status" value="1"/>
</dbReference>
<evidence type="ECO:0000259" key="6">
    <source>
        <dbReference type="PROSITE" id="PS50076"/>
    </source>
</evidence>
<protein>
    <recommendedName>
        <fullName evidence="2">DnaJ homolog subfamily B member 9</fullName>
    </recommendedName>
    <alternativeName>
        <fullName evidence="3">Endoplasmic reticulum DNA J domain-containing protein 4</fullName>
    </alternativeName>
</protein>
<reference evidence="7" key="2">
    <citation type="submission" date="2025-08" db="UniProtKB">
        <authorList>
            <consortium name="Ensembl"/>
        </authorList>
    </citation>
    <scope>IDENTIFICATION</scope>
</reference>
<reference evidence="7" key="1">
    <citation type="submission" date="2019-06" db="EMBL/GenBank/DDBJ databases">
        <authorList>
            <consortium name="Wellcome Sanger Institute Data Sharing"/>
        </authorList>
    </citation>
    <scope>NUCLEOTIDE SEQUENCE [LARGE SCALE GENOMIC DNA]</scope>
</reference>
<name>A0A673BTF6_9TELE</name>
<dbReference type="PANTHER" id="PTHR44360:SF1">
    <property type="entry name" value="DNAJ HOMOLOG SUBFAMILY B MEMBER 9"/>
    <property type="match status" value="1"/>
</dbReference>
<dbReference type="InterPro" id="IPR036869">
    <property type="entry name" value="J_dom_sf"/>
</dbReference>
<dbReference type="InterPro" id="IPR001623">
    <property type="entry name" value="DnaJ_domain"/>
</dbReference>
<organism evidence="7 8">
    <name type="scientific">Sphaeramia orbicularis</name>
    <name type="common">orbiculate cardinalfish</name>
    <dbReference type="NCBI Taxonomy" id="375764"/>
    <lineage>
        <taxon>Eukaryota</taxon>
        <taxon>Metazoa</taxon>
        <taxon>Chordata</taxon>
        <taxon>Craniata</taxon>
        <taxon>Vertebrata</taxon>
        <taxon>Euteleostomi</taxon>
        <taxon>Actinopterygii</taxon>
        <taxon>Neopterygii</taxon>
        <taxon>Teleostei</taxon>
        <taxon>Neoteleostei</taxon>
        <taxon>Acanthomorphata</taxon>
        <taxon>Gobiaria</taxon>
        <taxon>Kurtiformes</taxon>
        <taxon>Apogonoidei</taxon>
        <taxon>Apogonidae</taxon>
        <taxon>Apogoninae</taxon>
        <taxon>Sphaeramia</taxon>
    </lineage>
</organism>
<evidence type="ECO:0000313" key="8">
    <source>
        <dbReference type="Proteomes" id="UP000472271"/>
    </source>
</evidence>
<dbReference type="SMART" id="SM00271">
    <property type="entry name" value="DnaJ"/>
    <property type="match status" value="1"/>
</dbReference>
<dbReference type="GO" id="GO:0036503">
    <property type="term" value="P:ERAD pathway"/>
    <property type="evidence" value="ECO:0007669"/>
    <property type="project" value="TreeGrafter"/>
</dbReference>
<dbReference type="InterPro" id="IPR051948">
    <property type="entry name" value="Hsp70_co-chaperone_J-domain"/>
</dbReference>
<dbReference type="Ensembl" id="ENSSORT00005047289.1">
    <property type="protein sequence ID" value="ENSSORP00005046131.1"/>
    <property type="gene ID" value="ENSSORG00005021136.1"/>
</dbReference>
<evidence type="ECO:0000313" key="7">
    <source>
        <dbReference type="Ensembl" id="ENSSORP00005046131.1"/>
    </source>
</evidence>
<reference evidence="7" key="3">
    <citation type="submission" date="2025-09" db="UniProtKB">
        <authorList>
            <consortium name="Ensembl"/>
        </authorList>
    </citation>
    <scope>IDENTIFICATION</scope>
</reference>
<evidence type="ECO:0000256" key="3">
    <source>
        <dbReference type="ARBA" id="ARBA00041533"/>
    </source>
</evidence>
<dbReference type="InParanoid" id="A0A673BTF6"/>
<dbReference type="AlphaFoldDB" id="A0A673BTF6"/>
<feature type="domain" description="J" evidence="6">
    <location>
        <begin position="24"/>
        <end position="86"/>
    </location>
</feature>
<evidence type="ECO:0000256" key="2">
    <source>
        <dbReference type="ARBA" id="ARBA00040158"/>
    </source>
</evidence>
<dbReference type="Pfam" id="PF00226">
    <property type="entry name" value="DnaJ"/>
    <property type="match status" value="1"/>
</dbReference>
<sequence length="86" mass="9861">GNYSKSAFPFAFFLLPGINDALRNYYDTLNVEPTATDNQIKKAFRSLAVKYHPDKNKSIDAEKNFRDITEGKICPLPLGMDHFEYK</sequence>
<comment type="function">
    <text evidence="4">Co-chaperone for Hsp70 protein HSPA5/BiP that acts as a key repressor of the ERN1/IRE1-mediated unfolded protein response (UPR). J domain-containing co-chaperones stimulate the ATPase activity of Hsp70 proteins and are required for efficient substrate recognition by Hsp70 proteins. In the unstressed endoplasmic reticulum, interacts with the luminal region of ERN1/IRE1 and selectively recruits HSPA5/BiP: HSPA5/BiP disrupts the dimerization of the active ERN1/IRE1 luminal region, thereby inactivating ERN1/IRE1. Also involved in endoplasmic reticulum-associated degradation (ERAD) of misfolded proteins. Required for survival of B-cell progenitors and normal antibody production.</text>
</comment>
<evidence type="ECO:0000256" key="1">
    <source>
        <dbReference type="ARBA" id="ARBA00023186"/>
    </source>
</evidence>
<dbReference type="Proteomes" id="UP000472271">
    <property type="component" value="Chromosome 5"/>
</dbReference>
<dbReference type="GO" id="GO:0005783">
    <property type="term" value="C:endoplasmic reticulum"/>
    <property type="evidence" value="ECO:0007669"/>
    <property type="project" value="TreeGrafter"/>
</dbReference>
<dbReference type="GO" id="GO:0051787">
    <property type="term" value="F:misfolded protein binding"/>
    <property type="evidence" value="ECO:0007669"/>
    <property type="project" value="TreeGrafter"/>
</dbReference>
<evidence type="ECO:0000256" key="4">
    <source>
        <dbReference type="ARBA" id="ARBA00045428"/>
    </source>
</evidence>